<evidence type="ECO:0000313" key="1">
    <source>
        <dbReference type="EMBL" id="GAA2917214.1"/>
    </source>
</evidence>
<sequence>MASKRVRVTLHSIFNDNTGDDPGDALELYGRCDANRMRFDPDIAEVVPLEHHNLWHRTGDNPKSVTEGDAFIIESSTEMDLFDGEFIQIAGHVSDQDDFGENDVLGHFDERINFSDFGNGLVHIPQLSESNQRVNVKVSTRVL</sequence>
<accession>A0ABP6J1E3</accession>
<dbReference type="RefSeq" id="WP_346088366.1">
    <property type="nucleotide sequence ID" value="NZ_BAAAVA010000012.1"/>
</dbReference>
<dbReference type="EMBL" id="BAAAVA010000012">
    <property type="protein sequence ID" value="GAA2917214.1"/>
    <property type="molecule type" value="Genomic_DNA"/>
</dbReference>
<protein>
    <submittedName>
        <fullName evidence="1">Uncharacterized protein</fullName>
    </submittedName>
</protein>
<reference evidence="2" key="1">
    <citation type="journal article" date="2019" name="Int. J. Syst. Evol. Microbiol.">
        <title>The Global Catalogue of Microorganisms (GCM) 10K type strain sequencing project: providing services to taxonomists for standard genome sequencing and annotation.</title>
        <authorList>
            <consortium name="The Broad Institute Genomics Platform"/>
            <consortium name="The Broad Institute Genome Sequencing Center for Infectious Disease"/>
            <person name="Wu L."/>
            <person name="Ma J."/>
        </authorList>
    </citation>
    <scope>NUCLEOTIDE SEQUENCE [LARGE SCALE GENOMIC DNA]</scope>
    <source>
        <strain evidence="2">JCM 9650</strain>
    </source>
</reference>
<evidence type="ECO:0000313" key="2">
    <source>
        <dbReference type="Proteomes" id="UP001501423"/>
    </source>
</evidence>
<keyword evidence="2" id="KW-1185">Reference proteome</keyword>
<gene>
    <name evidence="1" type="ORF">GCM10010478_16150</name>
</gene>
<comment type="caution">
    <text evidence="1">The sequence shown here is derived from an EMBL/GenBank/DDBJ whole genome shotgun (WGS) entry which is preliminary data.</text>
</comment>
<organism evidence="1 2">
    <name type="scientific">Streptomyces erythrogriseus</name>
    <dbReference type="NCBI Taxonomy" id="284027"/>
    <lineage>
        <taxon>Bacteria</taxon>
        <taxon>Bacillati</taxon>
        <taxon>Actinomycetota</taxon>
        <taxon>Actinomycetes</taxon>
        <taxon>Kitasatosporales</taxon>
        <taxon>Streptomycetaceae</taxon>
        <taxon>Streptomyces</taxon>
        <taxon>Streptomyces griseoincarnatus group</taxon>
    </lineage>
</organism>
<proteinExistence type="predicted"/>
<name>A0ABP6J1E3_9ACTN</name>
<dbReference type="Proteomes" id="UP001501423">
    <property type="component" value="Unassembled WGS sequence"/>
</dbReference>